<comment type="subunit">
    <text evidence="11">Interacts with PEX1; forming the PEX1-PEX6 AAA ATPase complex, which is composed of a heterohexamer formed by a trimer of PEX1-PEX6 dimers.</text>
</comment>
<dbReference type="GO" id="GO:0016558">
    <property type="term" value="P:protein import into peroxisome matrix"/>
    <property type="evidence" value="ECO:0007669"/>
    <property type="project" value="TreeGrafter"/>
</dbReference>
<dbReference type="OrthoDB" id="5553750at2759"/>
<feature type="region of interest" description="Disordered" evidence="12">
    <location>
        <begin position="697"/>
        <end position="720"/>
    </location>
</feature>
<evidence type="ECO:0000259" key="13">
    <source>
        <dbReference type="SMART" id="SM00382"/>
    </source>
</evidence>
<dbReference type="GO" id="GO:0016887">
    <property type="term" value="F:ATP hydrolysis activity"/>
    <property type="evidence" value="ECO:0007669"/>
    <property type="project" value="InterPro"/>
</dbReference>
<evidence type="ECO:0000256" key="8">
    <source>
        <dbReference type="ARBA" id="ARBA00034811"/>
    </source>
</evidence>
<evidence type="ECO:0000256" key="9">
    <source>
        <dbReference type="ARBA" id="ARBA00034920"/>
    </source>
</evidence>
<dbReference type="InterPro" id="IPR050168">
    <property type="entry name" value="AAA_ATPase_domain"/>
</dbReference>
<dbReference type="FunFam" id="3.40.50.300:FF:000109">
    <property type="entry name" value="Peroxisomal biogenesis factor 6"/>
    <property type="match status" value="1"/>
</dbReference>
<dbReference type="Gene3D" id="3.40.50.300">
    <property type="entry name" value="P-loop containing nucleotide triphosphate hydrolases"/>
    <property type="match status" value="2"/>
</dbReference>
<evidence type="ECO:0000256" key="3">
    <source>
        <dbReference type="ARBA" id="ARBA00022741"/>
    </source>
</evidence>
<dbReference type="GO" id="GO:0005778">
    <property type="term" value="C:peroxisomal membrane"/>
    <property type="evidence" value="ECO:0007669"/>
    <property type="project" value="UniProtKB-SubCell"/>
</dbReference>
<feature type="region of interest" description="Disordered" evidence="12">
    <location>
        <begin position="544"/>
        <end position="574"/>
    </location>
</feature>
<keyword evidence="6" id="KW-0472">Membrane</keyword>
<feature type="compositionally biased region" description="Acidic residues" evidence="12">
    <location>
        <begin position="1585"/>
        <end position="1597"/>
    </location>
</feature>
<feature type="region of interest" description="Disordered" evidence="12">
    <location>
        <begin position="1"/>
        <end position="32"/>
    </location>
</feature>
<evidence type="ECO:0000256" key="6">
    <source>
        <dbReference type="ARBA" id="ARBA00023136"/>
    </source>
</evidence>
<dbReference type="Proteomes" id="UP000242877">
    <property type="component" value="Unassembled WGS sequence"/>
</dbReference>
<comment type="caution">
    <text evidence="14">The sequence shown here is derived from an EMBL/GenBank/DDBJ whole genome shotgun (WGS) entry which is preliminary data.</text>
</comment>
<feature type="region of interest" description="Disordered" evidence="12">
    <location>
        <begin position="1518"/>
        <end position="1597"/>
    </location>
</feature>
<evidence type="ECO:0000256" key="10">
    <source>
        <dbReference type="ARBA" id="ARBA00048778"/>
    </source>
</evidence>
<feature type="region of interest" description="Disordered" evidence="12">
    <location>
        <begin position="325"/>
        <end position="395"/>
    </location>
</feature>
<evidence type="ECO:0000256" key="11">
    <source>
        <dbReference type="ARBA" id="ARBA00062700"/>
    </source>
</evidence>
<feature type="domain" description="AAA+ ATPase" evidence="13">
    <location>
        <begin position="1231"/>
        <end position="1387"/>
    </location>
</feature>
<keyword evidence="3" id="KW-0547">Nucleotide-binding</keyword>
<dbReference type="CDD" id="cd19527">
    <property type="entry name" value="RecA-like_PEX6_r2"/>
    <property type="match status" value="1"/>
</dbReference>
<dbReference type="SMART" id="SM00382">
    <property type="entry name" value="AAA"/>
    <property type="match status" value="1"/>
</dbReference>
<keyword evidence="5" id="KW-0067">ATP-binding</keyword>
<evidence type="ECO:0000313" key="14">
    <source>
        <dbReference type="EMBL" id="KZZ88858.1"/>
    </source>
</evidence>
<feature type="compositionally biased region" description="Low complexity" evidence="12">
    <location>
        <begin position="628"/>
        <end position="646"/>
    </location>
</feature>
<organism evidence="14 15">
    <name type="scientific">Ascosphaera apis ARSEF 7405</name>
    <dbReference type="NCBI Taxonomy" id="392613"/>
    <lineage>
        <taxon>Eukaryota</taxon>
        <taxon>Fungi</taxon>
        <taxon>Dikarya</taxon>
        <taxon>Ascomycota</taxon>
        <taxon>Pezizomycotina</taxon>
        <taxon>Eurotiomycetes</taxon>
        <taxon>Eurotiomycetidae</taxon>
        <taxon>Onygenales</taxon>
        <taxon>Ascosphaeraceae</taxon>
        <taxon>Ascosphaera</taxon>
    </lineage>
</organism>
<gene>
    <name evidence="14" type="ORF">AAP_04650</name>
</gene>
<protein>
    <recommendedName>
        <fullName evidence="8">Peroxisomal ATPase PEX6</fullName>
    </recommendedName>
    <alternativeName>
        <fullName evidence="9">Peroxin-6</fullName>
    </alternativeName>
</protein>
<comment type="subcellular location">
    <subcellularLocation>
        <location evidence="7">Peroxisome membrane</location>
        <topology evidence="7">Peripheral membrane protein</topology>
        <orientation evidence="7">Cytoplasmic side</orientation>
    </subcellularLocation>
</comment>
<name>A0A167WHM0_9EURO</name>
<evidence type="ECO:0000256" key="7">
    <source>
        <dbReference type="ARBA" id="ARBA00034691"/>
    </source>
</evidence>
<feature type="compositionally biased region" description="Basic and acidic residues" evidence="12">
    <location>
        <begin position="1518"/>
        <end position="1532"/>
    </location>
</feature>
<dbReference type="Gene3D" id="1.10.8.60">
    <property type="match status" value="2"/>
</dbReference>
<feature type="compositionally biased region" description="Low complexity" evidence="12">
    <location>
        <begin position="335"/>
        <end position="348"/>
    </location>
</feature>
<dbReference type="SUPFAM" id="SSF52540">
    <property type="entry name" value="P-loop containing nucleoside triphosphate hydrolases"/>
    <property type="match status" value="2"/>
</dbReference>
<evidence type="ECO:0000256" key="5">
    <source>
        <dbReference type="ARBA" id="ARBA00022840"/>
    </source>
</evidence>
<dbReference type="PROSITE" id="PS00674">
    <property type="entry name" value="AAA"/>
    <property type="match status" value="1"/>
</dbReference>
<dbReference type="InterPro" id="IPR003959">
    <property type="entry name" value="ATPase_AAA_core"/>
</dbReference>
<comment type="similarity">
    <text evidence="1">Belongs to the AAA ATPase family.</text>
</comment>
<dbReference type="FunFam" id="1.10.8.60:FF:000039">
    <property type="entry name" value="peroxisome biogenesis factor 6"/>
    <property type="match status" value="1"/>
</dbReference>
<dbReference type="InterPro" id="IPR027417">
    <property type="entry name" value="P-loop_NTPase"/>
</dbReference>
<dbReference type="VEuPathDB" id="FungiDB:AAP_04650"/>
<dbReference type="GO" id="GO:0005524">
    <property type="term" value="F:ATP binding"/>
    <property type="evidence" value="ECO:0007669"/>
    <property type="project" value="UniProtKB-KW"/>
</dbReference>
<feature type="region of interest" description="Disordered" evidence="12">
    <location>
        <begin position="591"/>
        <end position="646"/>
    </location>
</feature>
<proteinExistence type="inferred from homology"/>
<feature type="region of interest" description="Disordered" evidence="12">
    <location>
        <begin position="191"/>
        <end position="213"/>
    </location>
</feature>
<evidence type="ECO:0000256" key="2">
    <source>
        <dbReference type="ARBA" id="ARBA00022593"/>
    </source>
</evidence>
<feature type="compositionally biased region" description="Low complexity" evidence="12">
    <location>
        <begin position="1"/>
        <end position="12"/>
    </location>
</feature>
<dbReference type="InterPro" id="IPR047533">
    <property type="entry name" value="RecA-like_PEX6_r2"/>
</dbReference>
<feature type="region of interest" description="Disordered" evidence="12">
    <location>
        <begin position="410"/>
        <end position="430"/>
    </location>
</feature>
<dbReference type="GO" id="GO:0005829">
    <property type="term" value="C:cytosol"/>
    <property type="evidence" value="ECO:0007669"/>
    <property type="project" value="TreeGrafter"/>
</dbReference>
<comment type="catalytic activity">
    <reaction evidence="10">
        <text>ATP + H2O = ADP + phosphate + H(+)</text>
        <dbReference type="Rhea" id="RHEA:13065"/>
        <dbReference type="ChEBI" id="CHEBI:15377"/>
        <dbReference type="ChEBI" id="CHEBI:15378"/>
        <dbReference type="ChEBI" id="CHEBI:30616"/>
        <dbReference type="ChEBI" id="CHEBI:43474"/>
        <dbReference type="ChEBI" id="CHEBI:456216"/>
    </reaction>
    <physiologicalReaction direction="left-to-right" evidence="10">
        <dbReference type="Rhea" id="RHEA:13066"/>
    </physiologicalReaction>
</comment>
<keyword evidence="15" id="KW-1185">Reference proteome</keyword>
<dbReference type="InterPro" id="IPR003593">
    <property type="entry name" value="AAA+_ATPase"/>
</dbReference>
<keyword evidence="2" id="KW-0962">Peroxisome biogenesis</keyword>
<evidence type="ECO:0000313" key="15">
    <source>
        <dbReference type="Proteomes" id="UP000242877"/>
    </source>
</evidence>
<reference evidence="14 15" key="1">
    <citation type="journal article" date="2016" name="Genome Biol. Evol.">
        <title>Divergent and convergent evolution of fungal pathogenicity.</title>
        <authorList>
            <person name="Shang Y."/>
            <person name="Xiao G."/>
            <person name="Zheng P."/>
            <person name="Cen K."/>
            <person name="Zhan S."/>
            <person name="Wang C."/>
        </authorList>
    </citation>
    <scope>NUCLEOTIDE SEQUENCE [LARGE SCALE GENOMIC DNA]</scope>
    <source>
        <strain evidence="14 15">ARSEF 7405</strain>
    </source>
</reference>
<dbReference type="Pfam" id="PF23315">
    <property type="entry name" value="PEX6_4th"/>
    <property type="match status" value="1"/>
</dbReference>
<feature type="compositionally biased region" description="Low complexity" evidence="12">
    <location>
        <begin position="372"/>
        <end position="391"/>
    </location>
</feature>
<evidence type="ECO:0000256" key="4">
    <source>
        <dbReference type="ARBA" id="ARBA00022801"/>
    </source>
</evidence>
<keyword evidence="4" id="KW-0378">Hydrolase</keyword>
<evidence type="ECO:0000256" key="1">
    <source>
        <dbReference type="ARBA" id="ARBA00006914"/>
    </source>
</evidence>
<dbReference type="InterPro" id="IPR056995">
    <property type="entry name" value="PEX6_4th_dom"/>
</dbReference>
<evidence type="ECO:0000256" key="12">
    <source>
        <dbReference type="SAM" id="MobiDB-lite"/>
    </source>
</evidence>
<dbReference type="EMBL" id="AZGZ01000023">
    <property type="protein sequence ID" value="KZZ88858.1"/>
    <property type="molecule type" value="Genomic_DNA"/>
</dbReference>
<feature type="compositionally biased region" description="Gly residues" evidence="12">
    <location>
        <begin position="551"/>
        <end position="566"/>
    </location>
</feature>
<dbReference type="Pfam" id="PF23120">
    <property type="entry name" value="PEX6_N"/>
    <property type="match status" value="1"/>
</dbReference>
<dbReference type="InterPro" id="IPR003960">
    <property type="entry name" value="ATPase_AAA_CS"/>
</dbReference>
<dbReference type="PANTHER" id="PTHR23077:SF9">
    <property type="entry name" value="PEROXISOMAL ATPASE PEX6"/>
    <property type="match status" value="1"/>
</dbReference>
<sequence length="1597" mass="166467">MSSPSAVSSSSSRPRRNRTANQLSRRSDFGNKGPVVARLSIDHAVRGETGILEGNLGGLIDRSVAGTTSSLAYVAIAPYSPHPLPLEDQSWSIIPVRLLPPQSQSQAQAQPPVTTIHIPGSASSLQSFLNQQNALDKPPAMNISTAAGSGDGPKVMDCFAIDVIPVPLETVYVTVERHLISNLDETQNAYAGGFTPKSGHPQHQQQQQKGAVKKTTVAEREERLKQLVRKALGSQQIVRAGNEVSLPLPPHPITYAPAPPVKVAFAEPVSQGLLMPKTRIVLIQTKPRGAGSGWRMAKAAAAKSNSKGVVMPGKAGAAPAITATTATTVGGGPGTTTTIHSSSSSSSGSKDKESEYSLNPSDTDEEDVSSNGSASATTSDQDSASSSSGSEDSLDDMEDMISLAAPELMNSPLSTPRATGPNGNGNQPQTRVFDVHTPRSYLSSSTARAASGAGMMGRSKIFKPEALVRRVPLELLHPKPSSEEDEDAVVYVDVHSLAKIGCFSGDWVRVEVDGSATGGGGFGMGESEEEKFAKGVNGLLSDLKALRSPTGGSGSNSGNGNGGNGGQSASAAMGDDGGEFRVVRVYGIAGLSHQTTKQRSSSSSSSSPYKKGKAPTTTSNTSAHRRSSISSAVTTTSTSTRSGGSIPTVLVPPLLLHNLANPKLLKLTPFSPNAGGAGGAGSNAGGIHSASALGQSLRRDQGGDKSANPQTPPTAKEVTLHKVSTPLSLDRALQSAIFGALKKHFESKKRIVKGGDLVGVSVDEGLGRVIFSGAAPGAGTADEDIALHLGDTGDASNSANSTSSPKQRKINVAWFRVSNVTFEVPDSQDPDIIHQAAVNAAAWGGVAMIDVSSTRMVTAGSQTCKILGTLNNTWEYYLGVKRLPRVHHNARSRAAAMAASTGGLASMKDLTNRPVVYSAGPQQRVKELVTAATSPKAVKLGMPPVVILLTSTQRGIGKATIASRACADIGLHVFNIDAYDILTDGGANGGSNAGGGGDVKTEAYLKARADRALACGASSTALLIRHIDVLGADRMVSAIKEVISQSRVVIATTTEIDKVAEGIRAACTHEIEVTAPEEKEREGILRNVVNEMGVKIAPEVDLAQVAVKTAALVAGDLVDVVERAIAGRTLRLEKLAEEAVKTNGAEGAAPMISVKDIFVAGGPAATCLTKADFDNAVEHARKNFADSIGAPKIPNVSWDDVGGLSHVKDAVTETIQLPLERPELFAKGMKKRSGILFYGPPGTGKTLLAKAIATEFSLNFFSVKGPELLNMYIGESEANVRRVFQRARDARPCCVFFDELDSVAPKRGNQGDSGGVMDRIVSQLLAELDGMSGGSGSSEGGDGAGESENGGGGGVFVIGATNRPDLLDPALLRPGRFDKMLYLGVSDTHAKQATILEALTRKFTLDPDVDLNRVANRLPLTYTGADLYALCSDAMLKAVTRKANAVDERIKKLAEEGVVGPSGGPVSTAWFFDHLATPEDISVMVNEDDFSEAQSELVASVSAKELEHFERIRRQFESNAEEEAKKKERQLQEEGEGSKQTVGEFMDTIKAGGLDGLSDGQTITIGASGSGSDPKGKGKGKAVATEEDDADDESGGA</sequence>
<dbReference type="Pfam" id="PF00004">
    <property type="entry name" value="AAA"/>
    <property type="match status" value="2"/>
</dbReference>
<dbReference type="PANTHER" id="PTHR23077">
    <property type="entry name" value="AAA-FAMILY ATPASE"/>
    <property type="match status" value="1"/>
</dbReference>
<accession>A0A167WHM0</accession>